<evidence type="ECO:0000256" key="3">
    <source>
        <dbReference type="ARBA" id="ARBA00022692"/>
    </source>
</evidence>
<dbReference type="PANTHER" id="PTHR13388:SF11">
    <property type="entry name" value="DETONATOR, ISOFORM E"/>
    <property type="match status" value="1"/>
</dbReference>
<evidence type="ECO:0000313" key="12">
    <source>
        <dbReference type="EnsemblMetazoa" id="PPA19830.1"/>
    </source>
</evidence>
<keyword evidence="3 7" id="KW-0812">Transmembrane</keyword>
<proteinExistence type="inferred from homology"/>
<dbReference type="Pfam" id="PF23486">
    <property type="entry name" value="Ig_TMEM132_5th"/>
    <property type="match status" value="1"/>
</dbReference>
<evidence type="ECO:0000256" key="4">
    <source>
        <dbReference type="ARBA" id="ARBA00022989"/>
    </source>
</evidence>
<comment type="subcellular location">
    <subcellularLocation>
        <location evidence="1">Membrane</location>
        <topology evidence="1">Single-pass type I membrane protein</topology>
    </subcellularLocation>
</comment>
<reference evidence="12" key="2">
    <citation type="submission" date="2022-06" db="UniProtKB">
        <authorList>
            <consortium name="EnsemblMetazoa"/>
        </authorList>
    </citation>
    <scope>IDENTIFICATION</scope>
    <source>
        <strain evidence="12">PS312</strain>
    </source>
</reference>
<dbReference type="InterPro" id="IPR031437">
    <property type="entry name" value="Ig_TMEM132_4th"/>
</dbReference>
<keyword evidence="4 7" id="KW-1133">Transmembrane helix</keyword>
<comment type="similarity">
    <text evidence="2">Belongs to the TMEM132 family.</text>
</comment>
<accession>A0A8R1YLU8</accession>
<evidence type="ECO:0000259" key="9">
    <source>
        <dbReference type="Pfam" id="PF16070"/>
    </source>
</evidence>
<keyword evidence="13" id="KW-1185">Reference proteome</keyword>
<evidence type="ECO:0000256" key="8">
    <source>
        <dbReference type="SAM" id="SignalP"/>
    </source>
</evidence>
<accession>A0A2A6BIY8</accession>
<dbReference type="Pfam" id="PF23487">
    <property type="entry name" value="Ig_TMEM132_6th"/>
    <property type="match status" value="1"/>
</dbReference>
<feature type="domain" description="Transmembrane protein TMEM132 fifth" evidence="10">
    <location>
        <begin position="470"/>
        <end position="604"/>
    </location>
</feature>
<dbReference type="PANTHER" id="PTHR13388">
    <property type="entry name" value="DETONATOR, ISOFORM E"/>
    <property type="match status" value="1"/>
</dbReference>
<evidence type="ECO:0000256" key="2">
    <source>
        <dbReference type="ARBA" id="ARBA00006166"/>
    </source>
</evidence>
<evidence type="ECO:0000313" key="13">
    <source>
        <dbReference type="Proteomes" id="UP000005239"/>
    </source>
</evidence>
<feature type="domain" description="Transmembrane protein family 132 fourth" evidence="9">
    <location>
        <begin position="369"/>
        <end position="466"/>
    </location>
</feature>
<gene>
    <name evidence="12" type="primary">WBGene00109384</name>
</gene>
<dbReference type="Pfam" id="PF16070">
    <property type="entry name" value="Ig_TMEM132_4th"/>
    <property type="match status" value="1"/>
</dbReference>
<dbReference type="OrthoDB" id="10026202at2759"/>
<dbReference type="InterPro" id="IPR055424">
    <property type="entry name" value="Ig_TMEM132_6th"/>
</dbReference>
<evidence type="ECO:0000256" key="6">
    <source>
        <dbReference type="SAM" id="MobiDB-lite"/>
    </source>
</evidence>
<feature type="region of interest" description="Disordered" evidence="6">
    <location>
        <begin position="838"/>
        <end position="866"/>
    </location>
</feature>
<feature type="transmembrane region" description="Helical" evidence="7">
    <location>
        <begin position="763"/>
        <end position="782"/>
    </location>
</feature>
<evidence type="ECO:0000256" key="5">
    <source>
        <dbReference type="ARBA" id="ARBA00023136"/>
    </source>
</evidence>
<reference evidence="13" key="1">
    <citation type="journal article" date="2008" name="Nat. Genet.">
        <title>The Pristionchus pacificus genome provides a unique perspective on nematode lifestyle and parasitism.</title>
        <authorList>
            <person name="Dieterich C."/>
            <person name="Clifton S.W."/>
            <person name="Schuster L.N."/>
            <person name="Chinwalla A."/>
            <person name="Delehaunty K."/>
            <person name="Dinkelacker I."/>
            <person name="Fulton L."/>
            <person name="Fulton R."/>
            <person name="Godfrey J."/>
            <person name="Minx P."/>
            <person name="Mitreva M."/>
            <person name="Roeseler W."/>
            <person name="Tian H."/>
            <person name="Witte H."/>
            <person name="Yang S.P."/>
            <person name="Wilson R.K."/>
            <person name="Sommer R.J."/>
        </authorList>
    </citation>
    <scope>NUCLEOTIDE SEQUENCE [LARGE SCALE GENOMIC DNA]</scope>
    <source>
        <strain evidence="13">PS312</strain>
    </source>
</reference>
<dbReference type="Proteomes" id="UP000005239">
    <property type="component" value="Unassembled WGS sequence"/>
</dbReference>
<name>A0A2A6BIY8_PRIPA</name>
<keyword evidence="8" id="KW-0732">Signal</keyword>
<dbReference type="GO" id="GO:0016020">
    <property type="term" value="C:membrane"/>
    <property type="evidence" value="ECO:0007669"/>
    <property type="project" value="UniProtKB-SubCell"/>
</dbReference>
<feature type="chain" id="PRO_5043534256" evidence="8">
    <location>
        <begin position="20"/>
        <end position="961"/>
    </location>
</feature>
<organism evidence="12 13">
    <name type="scientific">Pristionchus pacificus</name>
    <name type="common">Parasitic nematode worm</name>
    <dbReference type="NCBI Taxonomy" id="54126"/>
    <lineage>
        <taxon>Eukaryota</taxon>
        <taxon>Metazoa</taxon>
        <taxon>Ecdysozoa</taxon>
        <taxon>Nematoda</taxon>
        <taxon>Chromadorea</taxon>
        <taxon>Rhabditida</taxon>
        <taxon>Rhabditina</taxon>
        <taxon>Diplogasteromorpha</taxon>
        <taxon>Diplogasteroidea</taxon>
        <taxon>Neodiplogasteridae</taxon>
        <taxon>Pristionchus</taxon>
    </lineage>
</organism>
<dbReference type="InterPro" id="IPR026307">
    <property type="entry name" value="TMEM132"/>
</dbReference>
<dbReference type="EnsemblMetazoa" id="PPA19830.1">
    <property type="protein sequence ID" value="PPA19830.1"/>
    <property type="gene ID" value="WBGene00109384"/>
</dbReference>
<sequence>MNPSLFFVSILLLYHSTHAQDIVYSIHPPQNAFFLYSQATFNKSHHLLYLQDGCPLSTHQSISSSLGGSTTSSSLIQTIPSLHCAVSVHIVETTIRLDRPFIDVIALGDISLLSFFRRPVCVNVKVTTNNGATIANSCQLSPFETDRISCLIRMQIPFTWFGPLGGNRTKQFLSLSYTVGSTCSESFFDRPQYPIYLEAQVENAQAHTLLLNKNIDISVLSRANLTFGLHSLNSLFVHFQMNETKETKELETVEMKLFMDSRLDILNVSPLSPSDWSVKVVTPSLPQSHTAFICTRLKKNLTWDGYLFAVLVKMRGNVIENDKLERKEEGAEAALHWTIKMGNEKEIEKSAVENRAVMKFRVTPDSIYAILPISKSRQLINTAVLSGHQISQAMRVFSVSLGGATQDVTSLSHCMSSESKVLKTSPACASVYVDGSEMRGSPSVKIHVHFENWVTDIAFTVWYPRLPVNVWLRDSTLNSVGEWPVTTWKQLESGRLSRSSARQFSCKERFQSSEVKVLVSFIVVDDRTGERMFLSGSRDTLFDVTSLAGDRIHTADRSIAYVRRVDSKFLVSAIRKGVTSVIIKSNLPQMTLGTAPVTISDERVSVISLRVLPLTSTSIRLDSLPSRPPSYSLSHDIQHLFTHKYQHGSLAVSVVYSDDQSESIDDIPNAEFSLSVTSSDEKLLVANVKGTNRIDLIALDDSDSSSVLVELRPSTECIDPDSLPISIHSLPLSLNFGSTHITRPPLIDFSPSPSLPSIPTEGWRLDTLLAILLALFIIITLIRIATSRSRSFTGYDKLVVPLLSRFSSSSSGIRGNSDKGEEEENEWVWLSKNSPRLPSTINGSKGSRHSSKSRRDSPSSPISYDCNTHTSISYRGSEISVFISPQPAVTVNGTLADRESWRAVHSNRSARIVPRNRMADSSSEHDLQRGMANDAYSGRNTWNSGKRRSPPNYEGLRESIA</sequence>
<dbReference type="InterPro" id="IPR055423">
    <property type="entry name" value="Ig_TMEM132_5th"/>
</dbReference>
<dbReference type="GO" id="GO:0071542">
    <property type="term" value="P:dopaminergic neuron differentiation"/>
    <property type="evidence" value="ECO:0007669"/>
    <property type="project" value="EnsemblMetazoa"/>
</dbReference>
<feature type="domain" description="Transmembrane protein TMEM132 sixth" evidence="11">
    <location>
        <begin position="605"/>
        <end position="717"/>
    </location>
</feature>
<evidence type="ECO:0000259" key="10">
    <source>
        <dbReference type="Pfam" id="PF23486"/>
    </source>
</evidence>
<evidence type="ECO:0000256" key="7">
    <source>
        <dbReference type="SAM" id="Phobius"/>
    </source>
</evidence>
<protein>
    <submittedName>
        <fullName evidence="12">TMEM132 domain-containing protein</fullName>
    </submittedName>
</protein>
<feature type="region of interest" description="Disordered" evidence="6">
    <location>
        <begin position="934"/>
        <end position="961"/>
    </location>
</feature>
<dbReference type="AlphaFoldDB" id="A0A2A6BIY8"/>
<evidence type="ECO:0000259" key="11">
    <source>
        <dbReference type="Pfam" id="PF23487"/>
    </source>
</evidence>
<feature type="signal peptide" evidence="8">
    <location>
        <begin position="1"/>
        <end position="19"/>
    </location>
</feature>
<evidence type="ECO:0000256" key="1">
    <source>
        <dbReference type="ARBA" id="ARBA00004479"/>
    </source>
</evidence>
<keyword evidence="5 7" id="KW-0472">Membrane</keyword>